<dbReference type="AlphaFoldDB" id="A0A1I2KBZ7"/>
<protein>
    <submittedName>
        <fullName evidence="1">Uncharacterized protein</fullName>
    </submittedName>
</protein>
<gene>
    <name evidence="1" type="ORF">SAMN04488541_11022</name>
</gene>
<evidence type="ECO:0000313" key="2">
    <source>
        <dbReference type="Proteomes" id="UP000199513"/>
    </source>
</evidence>
<organism evidence="1 2">
    <name type="scientific">Thermoflexibacter ruber</name>
    <dbReference type="NCBI Taxonomy" id="1003"/>
    <lineage>
        <taxon>Bacteria</taxon>
        <taxon>Pseudomonadati</taxon>
        <taxon>Bacteroidota</taxon>
        <taxon>Cytophagia</taxon>
        <taxon>Cytophagales</taxon>
        <taxon>Thermoflexibacteraceae</taxon>
        <taxon>Thermoflexibacter</taxon>
    </lineage>
</organism>
<name>A0A1I2KBZ7_9BACT</name>
<sequence length="124" mass="15166">WKFMRKKVIDTCFYRKFQDFKEKVCEFFTHITQYKQELNRLFLGIFISLKLKPIFIEYKTLPHGRKQYSLFKYGLKQLSNMFLNEEKVANFDKIITLSIIYLLSNRYKIIKFCLSTVIYLFKLS</sequence>
<reference evidence="1 2" key="1">
    <citation type="submission" date="2016-10" db="EMBL/GenBank/DDBJ databases">
        <authorList>
            <person name="de Groot N.N."/>
        </authorList>
    </citation>
    <scope>NUCLEOTIDE SEQUENCE [LARGE SCALE GENOMIC DNA]</scope>
    <source>
        <strain>GEY</strain>
        <strain evidence="2">DSM 9560</strain>
    </source>
</reference>
<evidence type="ECO:0000313" key="1">
    <source>
        <dbReference type="EMBL" id="SFF63963.1"/>
    </source>
</evidence>
<dbReference type="Proteomes" id="UP000199513">
    <property type="component" value="Unassembled WGS sequence"/>
</dbReference>
<feature type="non-terminal residue" evidence="1">
    <location>
        <position position="1"/>
    </location>
</feature>
<accession>A0A1I2KBZ7</accession>
<keyword evidence="2" id="KW-1185">Reference proteome</keyword>
<dbReference type="EMBL" id="FONY01000102">
    <property type="protein sequence ID" value="SFF63963.1"/>
    <property type="molecule type" value="Genomic_DNA"/>
</dbReference>
<proteinExistence type="predicted"/>